<feature type="region of interest" description="Disordered" evidence="2">
    <location>
        <begin position="1"/>
        <end position="60"/>
    </location>
</feature>
<gene>
    <name evidence="3" type="ORF">SAPIO_CDS6617</name>
</gene>
<dbReference type="KEGG" id="sapo:SAPIO_CDS6617"/>
<sequence length="374" mass="41764">MADDTTEKSPPGSKPSSPPRNSKSLPSSKPSSPPAAIDPADLSPTGILPAGHWTQQPVEDDGESLLGESVNTSTASLSSSILSYRTLHGRRYHSEVGNVSYWGSNDEQQNESMDINHYALTLGIGDKLFLAPLDKNKVQVHALDIGTGTGIWAIDFADEFPEAEVVGTDVSPIQPRWVPPNLKFEIEDCTRDWTFSPDSFDYVHLRWLTGSIPDWHTLFAEAFNVTKPGGWVESHEPSSIVRSDHATIRDESALGQWPKIFHEGGKIIGRTFKAVEDDLQRKAMEAAGFVDIQEYTYKNPMGDWPKDPVLKEIGNVTMAALGGDIEGYVLFMASTLGWTREEIQVYIAHVRRELQSRKYYPYYWQKVVWGRKPE</sequence>
<dbReference type="SUPFAM" id="SSF53335">
    <property type="entry name" value="S-adenosyl-L-methionine-dependent methyltransferases"/>
    <property type="match status" value="1"/>
</dbReference>
<name>A0A084G3K4_PSEDA</name>
<evidence type="ECO:0000313" key="4">
    <source>
        <dbReference type="Proteomes" id="UP000028545"/>
    </source>
</evidence>
<accession>A0A084G3K4</accession>
<dbReference type="GeneID" id="27725689"/>
<dbReference type="EMBL" id="JOWA01000105">
    <property type="protein sequence ID" value="KEZ41916.1"/>
    <property type="molecule type" value="Genomic_DNA"/>
</dbReference>
<organism evidence="3 4">
    <name type="scientific">Pseudallescheria apiosperma</name>
    <name type="common">Scedosporium apiospermum</name>
    <dbReference type="NCBI Taxonomy" id="563466"/>
    <lineage>
        <taxon>Eukaryota</taxon>
        <taxon>Fungi</taxon>
        <taxon>Dikarya</taxon>
        <taxon>Ascomycota</taxon>
        <taxon>Pezizomycotina</taxon>
        <taxon>Sordariomycetes</taxon>
        <taxon>Hypocreomycetidae</taxon>
        <taxon>Microascales</taxon>
        <taxon>Microascaceae</taxon>
        <taxon>Scedosporium</taxon>
    </lineage>
</organism>
<dbReference type="InterPro" id="IPR029063">
    <property type="entry name" value="SAM-dependent_MTases_sf"/>
</dbReference>
<keyword evidence="4" id="KW-1185">Reference proteome</keyword>
<evidence type="ECO:0000256" key="2">
    <source>
        <dbReference type="SAM" id="MobiDB-lite"/>
    </source>
</evidence>
<dbReference type="Gene3D" id="3.40.50.150">
    <property type="entry name" value="Vaccinia Virus protein VP39"/>
    <property type="match status" value="1"/>
</dbReference>
<dbReference type="AlphaFoldDB" id="A0A084G3K4"/>
<dbReference type="VEuPathDB" id="FungiDB:SAPIO_CDS6617"/>
<dbReference type="GO" id="GO:0008168">
    <property type="term" value="F:methyltransferase activity"/>
    <property type="evidence" value="ECO:0007669"/>
    <property type="project" value="TreeGrafter"/>
</dbReference>
<reference evidence="3 4" key="1">
    <citation type="journal article" date="2014" name="Genome Announc.">
        <title>Draft genome sequence of the pathogenic fungus Scedosporium apiospermum.</title>
        <authorList>
            <person name="Vandeputte P."/>
            <person name="Ghamrawi S."/>
            <person name="Rechenmann M."/>
            <person name="Iltis A."/>
            <person name="Giraud S."/>
            <person name="Fleury M."/>
            <person name="Thornton C."/>
            <person name="Delhaes L."/>
            <person name="Meyer W."/>
            <person name="Papon N."/>
            <person name="Bouchara J.P."/>
        </authorList>
    </citation>
    <scope>NUCLEOTIDE SEQUENCE [LARGE SCALE GENOMIC DNA]</scope>
    <source>
        <strain evidence="3 4">IHEM 14462</strain>
    </source>
</reference>
<comment type="caution">
    <text evidence="3">The sequence shown here is derived from an EMBL/GenBank/DDBJ whole genome shotgun (WGS) entry which is preliminary data.</text>
</comment>
<dbReference type="Pfam" id="PF13489">
    <property type="entry name" value="Methyltransf_23"/>
    <property type="match status" value="1"/>
</dbReference>
<dbReference type="RefSeq" id="XP_016641715.1">
    <property type="nucleotide sequence ID" value="XM_016788671.1"/>
</dbReference>
<dbReference type="Proteomes" id="UP000028545">
    <property type="component" value="Unassembled WGS sequence"/>
</dbReference>
<evidence type="ECO:0000313" key="3">
    <source>
        <dbReference type="EMBL" id="KEZ41916.1"/>
    </source>
</evidence>
<dbReference type="PANTHER" id="PTHR43591:SF10">
    <property type="entry name" value="ABC TRANSMEMBRANE TYPE-1 DOMAIN-CONTAINING PROTEIN-RELATED"/>
    <property type="match status" value="1"/>
</dbReference>
<evidence type="ECO:0008006" key="5">
    <source>
        <dbReference type="Google" id="ProtNLM"/>
    </source>
</evidence>
<protein>
    <recommendedName>
        <fullName evidence="5">Methyltransferase domain-containing protein</fullName>
    </recommendedName>
</protein>
<dbReference type="HOGENOM" id="CLU_010595_0_0_1"/>
<feature type="compositionally biased region" description="Low complexity" evidence="2">
    <location>
        <begin position="19"/>
        <end position="30"/>
    </location>
</feature>
<comment type="similarity">
    <text evidence="1">Belongs to the methyltransferase superfamily. LaeA methyltransferase family.</text>
</comment>
<dbReference type="PANTHER" id="PTHR43591">
    <property type="entry name" value="METHYLTRANSFERASE"/>
    <property type="match status" value="1"/>
</dbReference>
<dbReference type="OrthoDB" id="2013972at2759"/>
<dbReference type="CDD" id="cd02440">
    <property type="entry name" value="AdoMet_MTases"/>
    <property type="match status" value="1"/>
</dbReference>
<dbReference type="OMA" id="NTVEGWT"/>
<proteinExistence type="inferred from homology"/>
<evidence type="ECO:0000256" key="1">
    <source>
        <dbReference type="ARBA" id="ARBA00038158"/>
    </source>
</evidence>